<reference evidence="2 3" key="1">
    <citation type="submission" date="2020-05" db="EMBL/GenBank/DDBJ databases">
        <title>Hymenobacter terrestris sp. nov. and Hymenobacter lapidiphilus sp. nov., isolated from regoliths in Antarctica.</title>
        <authorList>
            <person name="Sedlacek I."/>
            <person name="Pantucek R."/>
            <person name="Zeman M."/>
            <person name="Holochova P."/>
            <person name="Kralova S."/>
            <person name="Stankova E."/>
            <person name="Sedo O."/>
            <person name="Micenkova L."/>
            <person name="Svec P."/>
            <person name="Gupta V."/>
            <person name="Sood U."/>
            <person name="Korpole U.S."/>
            <person name="Lal R."/>
        </authorList>
    </citation>
    <scope>NUCLEOTIDE SEQUENCE [LARGE SCALE GENOMIC DNA]</scope>
    <source>
        <strain evidence="2 3">P5342</strain>
    </source>
</reference>
<dbReference type="EMBL" id="JABKAU010000015">
    <property type="protein sequence ID" value="NVO31510.1"/>
    <property type="molecule type" value="Genomic_DNA"/>
</dbReference>
<feature type="transmembrane region" description="Helical" evidence="1">
    <location>
        <begin position="58"/>
        <end position="76"/>
    </location>
</feature>
<name>A0A7Y7PPA3_9BACT</name>
<evidence type="ECO:0000313" key="2">
    <source>
        <dbReference type="EMBL" id="NVO31510.1"/>
    </source>
</evidence>
<keyword evidence="1" id="KW-1133">Transmembrane helix</keyword>
<accession>A0A7Y7PPA3</accession>
<organism evidence="2 3">
    <name type="scientific">Hymenobacter lapidiphilus</name>
    <dbReference type="NCBI Taxonomy" id="2608003"/>
    <lineage>
        <taxon>Bacteria</taxon>
        <taxon>Pseudomonadati</taxon>
        <taxon>Bacteroidota</taxon>
        <taxon>Cytophagia</taxon>
        <taxon>Cytophagales</taxon>
        <taxon>Hymenobacteraceae</taxon>
        <taxon>Hymenobacter</taxon>
    </lineage>
</organism>
<evidence type="ECO:0000256" key="1">
    <source>
        <dbReference type="SAM" id="Phobius"/>
    </source>
</evidence>
<keyword evidence="1" id="KW-0812">Transmembrane</keyword>
<keyword evidence="3" id="KW-1185">Reference proteome</keyword>
<sequence>MTLGQTPYFTISSSHRMRELGIFLFLVGLVTLVAPYLLPANFRFLLLDWIYNWGPTVAWAIKGGAVLLGLGLWLGFRNRE</sequence>
<dbReference type="Proteomes" id="UP000565521">
    <property type="component" value="Unassembled WGS sequence"/>
</dbReference>
<feature type="transmembrane region" description="Helical" evidence="1">
    <location>
        <begin position="20"/>
        <end position="38"/>
    </location>
</feature>
<comment type="caution">
    <text evidence="2">The sequence shown here is derived from an EMBL/GenBank/DDBJ whole genome shotgun (WGS) entry which is preliminary data.</text>
</comment>
<proteinExistence type="predicted"/>
<dbReference type="RefSeq" id="WP_176908419.1">
    <property type="nucleotide sequence ID" value="NZ_JABKAU010000015.1"/>
</dbReference>
<gene>
    <name evidence="2" type="ORF">HW554_09845</name>
</gene>
<protein>
    <submittedName>
        <fullName evidence="2">Uncharacterized protein</fullName>
    </submittedName>
</protein>
<keyword evidence="1" id="KW-0472">Membrane</keyword>
<dbReference type="AlphaFoldDB" id="A0A7Y7PPA3"/>
<evidence type="ECO:0000313" key="3">
    <source>
        <dbReference type="Proteomes" id="UP000565521"/>
    </source>
</evidence>